<feature type="compositionally biased region" description="Low complexity" evidence="11">
    <location>
        <begin position="419"/>
        <end position="432"/>
    </location>
</feature>
<evidence type="ECO:0000256" key="3">
    <source>
        <dbReference type="ARBA" id="ARBA00022527"/>
    </source>
</evidence>
<feature type="binding site" evidence="10">
    <location>
        <position position="40"/>
    </location>
    <ligand>
        <name>ATP</name>
        <dbReference type="ChEBI" id="CHEBI:30616"/>
    </ligand>
</feature>
<evidence type="ECO:0000256" key="6">
    <source>
        <dbReference type="ARBA" id="ARBA00022777"/>
    </source>
</evidence>
<dbReference type="CDD" id="cd05581">
    <property type="entry name" value="STKc_PDK1"/>
    <property type="match status" value="1"/>
</dbReference>
<protein>
    <recommendedName>
        <fullName evidence="2">non-specific serine/threonine protein kinase</fullName>
        <ecNumber evidence="2">2.7.11.1</ecNumber>
    </recommendedName>
</protein>
<keyword evidence="5 10" id="KW-0547">Nucleotide-binding</keyword>
<dbReference type="SMART" id="SM00220">
    <property type="entry name" value="S_TKc"/>
    <property type="match status" value="1"/>
</dbReference>
<dbReference type="PANTHER" id="PTHR24356">
    <property type="entry name" value="SERINE/THREONINE-PROTEIN KINASE"/>
    <property type="match status" value="1"/>
</dbReference>
<reference evidence="13 14" key="1">
    <citation type="submission" date="2018-12" db="EMBL/GenBank/DDBJ databases">
        <authorList>
            <person name="Tiukova I."/>
            <person name="Dainat J."/>
        </authorList>
    </citation>
    <scope>NUCLEOTIDE SEQUENCE [LARGE SCALE GENOMIC DNA]</scope>
</reference>
<evidence type="ECO:0000256" key="9">
    <source>
        <dbReference type="ARBA" id="ARBA00048679"/>
    </source>
</evidence>
<dbReference type="FunFam" id="3.30.200.20:FF:000191">
    <property type="entry name" value="3-phosphoinositide-dependent protein kinase 2-like"/>
    <property type="match status" value="1"/>
</dbReference>
<evidence type="ECO:0000256" key="11">
    <source>
        <dbReference type="SAM" id="MobiDB-lite"/>
    </source>
</evidence>
<dbReference type="FunFam" id="1.10.510.10:FF:000534">
    <property type="entry name" value="Serine/threonine-protein kinase PKH2"/>
    <property type="match status" value="1"/>
</dbReference>
<feature type="region of interest" description="Disordered" evidence="11">
    <location>
        <begin position="543"/>
        <end position="569"/>
    </location>
</feature>
<dbReference type="PROSITE" id="PS00107">
    <property type="entry name" value="PROTEIN_KINASE_ATP"/>
    <property type="match status" value="1"/>
</dbReference>
<evidence type="ECO:0000256" key="2">
    <source>
        <dbReference type="ARBA" id="ARBA00012513"/>
    </source>
</evidence>
<keyword evidence="7 10" id="KW-0067">ATP-binding</keyword>
<dbReference type="InterPro" id="IPR039046">
    <property type="entry name" value="PDPK1"/>
</dbReference>
<dbReference type="Proteomes" id="UP000290900">
    <property type="component" value="Unassembled WGS sequence"/>
</dbReference>
<keyword evidence="4" id="KW-0808">Transferase</keyword>
<dbReference type="AlphaFoldDB" id="A0A448YH09"/>
<evidence type="ECO:0000259" key="12">
    <source>
        <dbReference type="PROSITE" id="PS50011"/>
    </source>
</evidence>
<dbReference type="InParanoid" id="A0A448YH09"/>
<dbReference type="InterPro" id="IPR057614">
    <property type="entry name" value="PH_PKH3_C"/>
</dbReference>
<dbReference type="GO" id="GO:0004674">
    <property type="term" value="F:protein serine/threonine kinase activity"/>
    <property type="evidence" value="ECO:0007669"/>
    <property type="project" value="UniProtKB-KW"/>
</dbReference>
<evidence type="ECO:0000256" key="5">
    <source>
        <dbReference type="ARBA" id="ARBA00022741"/>
    </source>
</evidence>
<evidence type="ECO:0000256" key="10">
    <source>
        <dbReference type="PROSITE-ProRule" id="PRU10141"/>
    </source>
</evidence>
<feature type="region of interest" description="Disordered" evidence="11">
    <location>
        <begin position="172"/>
        <end position="207"/>
    </location>
</feature>
<dbReference type="GO" id="GO:0000196">
    <property type="term" value="P:cell integrity MAPK cascade"/>
    <property type="evidence" value="ECO:0007669"/>
    <property type="project" value="UniProtKB-ARBA"/>
</dbReference>
<dbReference type="Gene3D" id="3.30.200.20">
    <property type="entry name" value="Phosphorylase Kinase, domain 1"/>
    <property type="match status" value="1"/>
</dbReference>
<dbReference type="Gene3D" id="1.10.510.10">
    <property type="entry name" value="Transferase(Phosphotransferase) domain 1"/>
    <property type="match status" value="1"/>
</dbReference>
<dbReference type="PANTHER" id="PTHR24356:SF163">
    <property type="entry name" value="3-PHOSPHOINOSITIDE-DEPENDENT PROTEIN KINASE 1-RELATED"/>
    <property type="match status" value="1"/>
</dbReference>
<dbReference type="OrthoDB" id="347657at2759"/>
<keyword evidence="6" id="KW-0418">Kinase</keyword>
<accession>A0A448YH09</accession>
<comment type="catalytic activity">
    <reaction evidence="8">
        <text>L-threonyl-[protein] + ATP = O-phospho-L-threonyl-[protein] + ADP + H(+)</text>
        <dbReference type="Rhea" id="RHEA:46608"/>
        <dbReference type="Rhea" id="RHEA-COMP:11060"/>
        <dbReference type="Rhea" id="RHEA-COMP:11605"/>
        <dbReference type="ChEBI" id="CHEBI:15378"/>
        <dbReference type="ChEBI" id="CHEBI:30013"/>
        <dbReference type="ChEBI" id="CHEBI:30616"/>
        <dbReference type="ChEBI" id="CHEBI:61977"/>
        <dbReference type="ChEBI" id="CHEBI:456216"/>
        <dbReference type="EC" id="2.7.11.1"/>
    </reaction>
</comment>
<evidence type="ECO:0000256" key="7">
    <source>
        <dbReference type="ARBA" id="ARBA00022840"/>
    </source>
</evidence>
<dbReference type="GO" id="GO:0010606">
    <property type="term" value="P:positive regulation of cytoplasmic mRNA processing body assembly"/>
    <property type="evidence" value="ECO:0007669"/>
    <property type="project" value="UniProtKB-ARBA"/>
</dbReference>
<dbReference type="EMBL" id="CAACVR010000003">
    <property type="protein sequence ID" value="VEU20245.1"/>
    <property type="molecule type" value="Genomic_DNA"/>
</dbReference>
<dbReference type="SUPFAM" id="SSF56112">
    <property type="entry name" value="Protein kinase-like (PK-like)"/>
    <property type="match status" value="1"/>
</dbReference>
<dbReference type="Pfam" id="PF00069">
    <property type="entry name" value="Pkinase"/>
    <property type="match status" value="1"/>
</dbReference>
<feature type="compositionally biased region" description="Acidic residues" evidence="11">
    <location>
        <begin position="182"/>
        <end position="196"/>
    </location>
</feature>
<proteinExistence type="inferred from homology"/>
<evidence type="ECO:0000256" key="1">
    <source>
        <dbReference type="ARBA" id="ARBA00010006"/>
    </source>
</evidence>
<dbReference type="InterPro" id="IPR050236">
    <property type="entry name" value="Ser_Thr_kinase_AGC"/>
</dbReference>
<dbReference type="InterPro" id="IPR011009">
    <property type="entry name" value="Kinase-like_dom_sf"/>
</dbReference>
<dbReference type="GO" id="GO:0030447">
    <property type="term" value="P:filamentous growth"/>
    <property type="evidence" value="ECO:0007669"/>
    <property type="project" value="UniProtKB-ARBA"/>
</dbReference>
<dbReference type="InterPro" id="IPR008271">
    <property type="entry name" value="Ser/Thr_kinase_AS"/>
</dbReference>
<keyword evidence="3" id="KW-0723">Serine/threonine-protein kinase</keyword>
<dbReference type="Pfam" id="PF25347">
    <property type="entry name" value="PH_PKH3_C"/>
    <property type="match status" value="1"/>
</dbReference>
<dbReference type="InterPro" id="IPR017441">
    <property type="entry name" value="Protein_kinase_ATP_BS"/>
</dbReference>
<dbReference type="PROSITE" id="PS00108">
    <property type="entry name" value="PROTEIN_KINASE_ST"/>
    <property type="match status" value="1"/>
</dbReference>
<feature type="domain" description="Protein kinase" evidence="12">
    <location>
        <begin position="11"/>
        <end position="307"/>
    </location>
</feature>
<evidence type="ECO:0000313" key="13">
    <source>
        <dbReference type="EMBL" id="VEU20245.1"/>
    </source>
</evidence>
<name>A0A448YH09_BRENA</name>
<dbReference type="InterPro" id="IPR000719">
    <property type="entry name" value="Prot_kinase_dom"/>
</dbReference>
<evidence type="ECO:0000256" key="4">
    <source>
        <dbReference type="ARBA" id="ARBA00022679"/>
    </source>
</evidence>
<dbReference type="EC" id="2.7.11.1" evidence="2"/>
<sequence length="831" mass="92472">MATSKLSPLDFQFCECIGEGSYSKVYKGVSIRNRKTYAIKVLSKAHIQRENKRKYVNIEKNTLNLLGRHRGIVTLYYTFQDTKSLYFVIDFAKNGELLSLIRQLGSLNEPLTRYYMTQLVDALDFIHSKGIIHRDLKPENILLSHDWKLMITDFGAAKILSSDEKQRLLDGHGLCSESEGSTNEEVEQSDGLEDMDEPRCNGGATDGTGSFVGTAEYVSPELLKYNVCGFEGDLWALGCIAYQLIMGRPPFKGSSEYDTFERIVGLRYSFPANYFVPDTIKDFIQHLLVLEPEERYTIEDVKRHSWFRGVNWDDEDSIWARPAPKLEPYNPKRYEISSRLRHSPRKPTHLTPGALHSVPGYYMDLGGMDELPMSVPGGKIRRQKAPQKTGTQFASRAAPGVSNFPRAPMSAGIPSTPMSLGTPPGSLSTPSSPSIPAPPFVPPSPRVPLANGIKFHDKSKVTRNSLQFSDGDSEGDAVSSKQRKNRSPHTVTKPGIIREPKGSFKAPVQKPSPSISDMFQLPKASPDAISAAGAIGNLLSRRGITSSGNFSQQKPQLPPPRQRQPLPQQSPQQFINPILVSKQIPKDITNRLHKEEYILKLDNIFMSELSHKANQFVPAGDALNDVILNKIITENYQLLNKELKSCILIITSAARLFVYEISSEVGFPTHLSATQIQAKDFYSRVIEIKLTSRNVSMYDYEFDEDLKEGYLILELLNVNKLLFLSAYNPETLIRGSINSNVKVGFKVNQSTSWIDALLKAKQLLKKGKKSEKVVAAQYQYYQKVKKVSGGEPKSGSARGLIDGVRNMRLQEGSSSKDAIAAAGAVTRTAGL</sequence>
<evidence type="ECO:0000313" key="14">
    <source>
        <dbReference type="Proteomes" id="UP000290900"/>
    </source>
</evidence>
<evidence type="ECO:0000256" key="8">
    <source>
        <dbReference type="ARBA" id="ARBA00047899"/>
    </source>
</evidence>
<comment type="catalytic activity">
    <reaction evidence="9">
        <text>L-seryl-[protein] + ATP = O-phospho-L-seryl-[protein] + ADP + H(+)</text>
        <dbReference type="Rhea" id="RHEA:17989"/>
        <dbReference type="Rhea" id="RHEA-COMP:9863"/>
        <dbReference type="Rhea" id="RHEA-COMP:11604"/>
        <dbReference type="ChEBI" id="CHEBI:15378"/>
        <dbReference type="ChEBI" id="CHEBI:29999"/>
        <dbReference type="ChEBI" id="CHEBI:30616"/>
        <dbReference type="ChEBI" id="CHEBI:83421"/>
        <dbReference type="ChEBI" id="CHEBI:456216"/>
        <dbReference type="EC" id="2.7.11.1"/>
    </reaction>
</comment>
<dbReference type="FunCoup" id="A0A448YH09">
    <property type="interactions" value="251"/>
</dbReference>
<dbReference type="STRING" id="13370.A0A448YH09"/>
<dbReference type="GO" id="GO:0005524">
    <property type="term" value="F:ATP binding"/>
    <property type="evidence" value="ECO:0007669"/>
    <property type="project" value="UniProtKB-UniRule"/>
</dbReference>
<feature type="compositionally biased region" description="Pro residues" evidence="11">
    <location>
        <begin position="433"/>
        <end position="446"/>
    </location>
</feature>
<gene>
    <name evidence="13" type="ORF">BRENAR_LOCUS980</name>
</gene>
<feature type="region of interest" description="Disordered" evidence="11">
    <location>
        <begin position="373"/>
        <end position="520"/>
    </location>
</feature>
<dbReference type="GO" id="GO:0032511">
    <property type="term" value="P:late endosome to vacuole transport via multivesicular body sorting pathway"/>
    <property type="evidence" value="ECO:0007669"/>
    <property type="project" value="UniProtKB-ARBA"/>
</dbReference>
<keyword evidence="14" id="KW-1185">Reference proteome</keyword>
<organism evidence="13 14">
    <name type="scientific">Brettanomyces naardenensis</name>
    <name type="common">Yeast</name>
    <dbReference type="NCBI Taxonomy" id="13370"/>
    <lineage>
        <taxon>Eukaryota</taxon>
        <taxon>Fungi</taxon>
        <taxon>Dikarya</taxon>
        <taxon>Ascomycota</taxon>
        <taxon>Saccharomycotina</taxon>
        <taxon>Pichiomycetes</taxon>
        <taxon>Pichiales</taxon>
        <taxon>Pichiaceae</taxon>
        <taxon>Brettanomyces</taxon>
    </lineage>
</organism>
<comment type="similarity">
    <text evidence="1">Belongs to the protein kinase superfamily. AGC Ser/Thr protein kinase family. PDPK1 subfamily.</text>
</comment>
<dbReference type="GO" id="GO:0060211">
    <property type="term" value="P:regulation of nuclear-transcribed mRNA poly(A) tail shortening"/>
    <property type="evidence" value="ECO:0007669"/>
    <property type="project" value="UniProtKB-ARBA"/>
</dbReference>
<dbReference type="PROSITE" id="PS50011">
    <property type="entry name" value="PROTEIN_KINASE_DOM"/>
    <property type="match status" value="1"/>
</dbReference>